<feature type="chain" id="PRO_5012985563" evidence="2">
    <location>
        <begin position="18"/>
        <end position="201"/>
    </location>
</feature>
<feature type="signal peptide" evidence="2">
    <location>
        <begin position="1"/>
        <end position="17"/>
    </location>
</feature>
<evidence type="ECO:0000313" key="3">
    <source>
        <dbReference type="EMBL" id="OXA42789.1"/>
    </source>
</evidence>
<accession>A0A226DC48</accession>
<feature type="region of interest" description="Disordered" evidence="1">
    <location>
        <begin position="162"/>
        <end position="201"/>
    </location>
</feature>
<protein>
    <submittedName>
        <fullName evidence="3">Uncharacterized protein</fullName>
    </submittedName>
</protein>
<proteinExistence type="predicted"/>
<evidence type="ECO:0000256" key="2">
    <source>
        <dbReference type="SAM" id="SignalP"/>
    </source>
</evidence>
<reference evidence="3 4" key="1">
    <citation type="submission" date="2015-12" db="EMBL/GenBank/DDBJ databases">
        <title>The genome of Folsomia candida.</title>
        <authorList>
            <person name="Faddeeva A."/>
            <person name="Derks M.F."/>
            <person name="Anvar Y."/>
            <person name="Smit S."/>
            <person name="Van Straalen N."/>
            <person name="Roelofs D."/>
        </authorList>
    </citation>
    <scope>NUCLEOTIDE SEQUENCE [LARGE SCALE GENOMIC DNA]</scope>
    <source>
        <strain evidence="3 4">VU population</strain>
        <tissue evidence="3">Whole body</tissue>
    </source>
</reference>
<gene>
    <name evidence="3" type="ORF">Fcan01_22512</name>
</gene>
<dbReference type="EMBL" id="LNIX01000025">
    <property type="protein sequence ID" value="OXA42789.1"/>
    <property type="molecule type" value="Genomic_DNA"/>
</dbReference>
<dbReference type="AlphaFoldDB" id="A0A226DC48"/>
<keyword evidence="4" id="KW-1185">Reference proteome</keyword>
<name>A0A226DC48_FOLCA</name>
<dbReference type="Proteomes" id="UP000198287">
    <property type="component" value="Unassembled WGS sequence"/>
</dbReference>
<evidence type="ECO:0000256" key="1">
    <source>
        <dbReference type="SAM" id="MobiDB-lite"/>
    </source>
</evidence>
<comment type="caution">
    <text evidence="3">The sequence shown here is derived from an EMBL/GenBank/DDBJ whole genome shotgun (WGS) entry which is preliminary data.</text>
</comment>
<keyword evidence="2" id="KW-0732">Signal</keyword>
<sequence>MSTIFAISFFLSPNILANRDSGWGKEIENVVAFTLHDRFTPYLYSPTCYICMDEKNSMLSVLPFAKLSPPCSQPAPAPAADIPLHHMTIRMIRISRIWGLECLHKVHRTMFLGQIWHVQEKCAEGMAVAVKSGTALAEIGPCSTSSHSQDVCYTTRIIGNGFPSPRSPPANQPREQCRNVKPPPTQLHTRTNWNFHKPGNN</sequence>
<organism evidence="3 4">
    <name type="scientific">Folsomia candida</name>
    <name type="common">Springtail</name>
    <dbReference type="NCBI Taxonomy" id="158441"/>
    <lineage>
        <taxon>Eukaryota</taxon>
        <taxon>Metazoa</taxon>
        <taxon>Ecdysozoa</taxon>
        <taxon>Arthropoda</taxon>
        <taxon>Hexapoda</taxon>
        <taxon>Collembola</taxon>
        <taxon>Entomobryomorpha</taxon>
        <taxon>Isotomoidea</taxon>
        <taxon>Isotomidae</taxon>
        <taxon>Proisotominae</taxon>
        <taxon>Folsomia</taxon>
    </lineage>
</organism>
<evidence type="ECO:0000313" key="4">
    <source>
        <dbReference type="Proteomes" id="UP000198287"/>
    </source>
</evidence>
<feature type="compositionally biased region" description="Polar residues" evidence="1">
    <location>
        <begin position="186"/>
        <end position="201"/>
    </location>
</feature>